<dbReference type="Pfam" id="PF02665">
    <property type="entry name" value="Nitrate_red_gam"/>
    <property type="match status" value="1"/>
</dbReference>
<comment type="subcellular location">
    <subcellularLocation>
        <location evidence="1">Cell membrane</location>
        <topology evidence="1">Multi-pass membrane protein</topology>
    </subcellularLocation>
</comment>
<evidence type="ECO:0000256" key="5">
    <source>
        <dbReference type="ARBA" id="ARBA00023002"/>
    </source>
</evidence>
<name>A0ABU5IT70_9BACI</name>
<keyword evidence="5" id="KW-0560">Oxidoreductase</keyword>
<keyword evidence="10" id="KW-1185">Reference proteome</keyword>
<organism evidence="9 10">
    <name type="scientific">Robertmurraya mangrovi</name>
    <dbReference type="NCBI Taxonomy" id="3098077"/>
    <lineage>
        <taxon>Bacteria</taxon>
        <taxon>Bacillati</taxon>
        <taxon>Bacillota</taxon>
        <taxon>Bacilli</taxon>
        <taxon>Bacillales</taxon>
        <taxon>Bacillaceae</taxon>
        <taxon>Robertmurraya</taxon>
    </lineage>
</organism>
<evidence type="ECO:0000256" key="7">
    <source>
        <dbReference type="SAM" id="Phobius"/>
    </source>
</evidence>
<evidence type="ECO:0000313" key="9">
    <source>
        <dbReference type="EMBL" id="MDZ5470316.1"/>
    </source>
</evidence>
<keyword evidence="3 7" id="KW-0812">Transmembrane</keyword>
<protein>
    <submittedName>
        <fullName evidence="9">Respiratory nitrate reductase subunit gamma</fullName>
    </submittedName>
</protein>
<keyword evidence="6 7" id="KW-0472">Membrane</keyword>
<dbReference type="EMBL" id="JAXOFX010000001">
    <property type="protein sequence ID" value="MDZ5470316.1"/>
    <property type="molecule type" value="Genomic_DNA"/>
</dbReference>
<keyword evidence="4 7" id="KW-1133">Transmembrane helix</keyword>
<proteinExistence type="predicted"/>
<evidence type="ECO:0000256" key="2">
    <source>
        <dbReference type="ARBA" id="ARBA00022475"/>
    </source>
</evidence>
<dbReference type="SUPFAM" id="SSF103501">
    <property type="entry name" value="Respiratory nitrate reductase 1 gamma chain"/>
    <property type="match status" value="1"/>
</dbReference>
<dbReference type="Proteomes" id="UP001290455">
    <property type="component" value="Unassembled WGS sequence"/>
</dbReference>
<feature type="domain" description="NarG-like" evidence="8">
    <location>
        <begin position="40"/>
        <end position="135"/>
    </location>
</feature>
<dbReference type="InterPro" id="IPR036197">
    <property type="entry name" value="NarG-like_sf"/>
</dbReference>
<comment type="caution">
    <text evidence="9">The sequence shown here is derived from an EMBL/GenBank/DDBJ whole genome shotgun (WGS) entry which is preliminary data.</text>
</comment>
<reference evidence="9 10" key="1">
    <citation type="submission" date="2023-11" db="EMBL/GenBank/DDBJ databases">
        <title>Bacillus jintuensis, isolated from a mudflat on the Beibu Gulf coast.</title>
        <authorList>
            <person name="Li M."/>
        </authorList>
    </citation>
    <scope>NUCLEOTIDE SEQUENCE [LARGE SCALE GENOMIC DNA]</scope>
    <source>
        <strain evidence="9 10">31A1R</strain>
    </source>
</reference>
<evidence type="ECO:0000256" key="6">
    <source>
        <dbReference type="ARBA" id="ARBA00023136"/>
    </source>
</evidence>
<gene>
    <name evidence="9" type="ORF">SM124_01010</name>
</gene>
<feature type="transmembrane region" description="Helical" evidence="7">
    <location>
        <begin position="44"/>
        <end position="67"/>
    </location>
</feature>
<evidence type="ECO:0000256" key="1">
    <source>
        <dbReference type="ARBA" id="ARBA00004651"/>
    </source>
</evidence>
<evidence type="ECO:0000259" key="8">
    <source>
        <dbReference type="Pfam" id="PF02665"/>
    </source>
</evidence>
<evidence type="ECO:0000313" key="10">
    <source>
        <dbReference type="Proteomes" id="UP001290455"/>
    </source>
</evidence>
<feature type="transmembrane region" description="Helical" evidence="7">
    <location>
        <begin position="6"/>
        <end position="24"/>
    </location>
</feature>
<dbReference type="Gene3D" id="1.20.950.20">
    <property type="entry name" value="Transmembrane di-heme cytochromes, Chain C"/>
    <property type="match status" value="1"/>
</dbReference>
<evidence type="ECO:0000256" key="4">
    <source>
        <dbReference type="ARBA" id="ARBA00022989"/>
    </source>
</evidence>
<evidence type="ECO:0000256" key="3">
    <source>
        <dbReference type="ARBA" id="ARBA00022692"/>
    </source>
</evidence>
<sequence length="139" mass="16361">MLPFMLWIIYPYMVVAILVMGVIWRMDTTKLHEGEQVYKKQSLLVERALSALLVLCLLTGLGVFAFYNISDDPKQLLHWVISLAYLEPDMDLIRNISFLSRLHFILILTLLLALSFTKYLSYLIKPHLYLRNRFIKKLQ</sequence>
<keyword evidence="2" id="KW-1003">Cell membrane</keyword>
<feature type="transmembrane region" description="Helical" evidence="7">
    <location>
        <begin position="102"/>
        <end position="124"/>
    </location>
</feature>
<accession>A0ABU5IT70</accession>
<dbReference type="InterPro" id="IPR023234">
    <property type="entry name" value="NarG-like_domain"/>
</dbReference>
<dbReference type="RefSeq" id="WP_322445033.1">
    <property type="nucleotide sequence ID" value="NZ_JAXOFX010000001.1"/>
</dbReference>